<sequence>MRRLFRLGKVVCNNLAEENARWRNVRSLVTSADFKDELQRSLYEPIFEAPATVPSYSRLNIQLCGYDFAVLEQFQGYVHKLTRYMGFKVVDAWASPTRTSSCTIYKPNSRAVEAVYDLTTYERNVQLADVPAHLMDLLLDVIQTDLPPGVQLSLHEHTAELENIRYIPNSELKETRKMLEEVEREIARQ</sequence>
<evidence type="ECO:0000313" key="5">
    <source>
        <dbReference type="WBParaSite" id="TMUE_1000003931.1"/>
    </source>
</evidence>
<dbReference type="Pfam" id="PF00338">
    <property type="entry name" value="Ribosomal_S10"/>
    <property type="match status" value="1"/>
</dbReference>
<dbReference type="PANTHER" id="PTHR13473:SF0">
    <property type="entry name" value="LARGE RIBOSOMAL SUBUNIT PROTEIN ML48"/>
    <property type="match status" value="1"/>
</dbReference>
<protein>
    <submittedName>
        <fullName evidence="5">Ribosomal_S10 domain-containing protein</fullName>
    </submittedName>
</protein>
<dbReference type="GO" id="GO:1990904">
    <property type="term" value="C:ribonucleoprotein complex"/>
    <property type="evidence" value="ECO:0007669"/>
    <property type="project" value="UniProtKB-KW"/>
</dbReference>
<organism evidence="4 5">
    <name type="scientific">Trichuris muris</name>
    <name type="common">Mouse whipworm</name>
    <dbReference type="NCBI Taxonomy" id="70415"/>
    <lineage>
        <taxon>Eukaryota</taxon>
        <taxon>Metazoa</taxon>
        <taxon>Ecdysozoa</taxon>
        <taxon>Nematoda</taxon>
        <taxon>Enoplea</taxon>
        <taxon>Dorylaimia</taxon>
        <taxon>Trichinellida</taxon>
        <taxon>Trichuridae</taxon>
        <taxon>Trichuris</taxon>
    </lineage>
</organism>
<dbReference type="InterPro" id="IPR027486">
    <property type="entry name" value="Ribosomal_uS10_dom"/>
</dbReference>
<dbReference type="InterPro" id="IPR036838">
    <property type="entry name" value="Ribosomal_uS10_dom_sf"/>
</dbReference>
<dbReference type="SUPFAM" id="SSF54999">
    <property type="entry name" value="Ribosomal protein S10"/>
    <property type="match status" value="1"/>
</dbReference>
<accession>A0A5S6Q9E0</accession>
<evidence type="ECO:0000256" key="1">
    <source>
        <dbReference type="ARBA" id="ARBA00022980"/>
    </source>
</evidence>
<dbReference type="STRING" id="70415.A0A5S6Q9E0"/>
<keyword evidence="1" id="KW-0689">Ribosomal protein</keyword>
<keyword evidence="2" id="KW-0687">Ribonucleoprotein</keyword>
<dbReference type="GO" id="GO:0005761">
    <property type="term" value="C:mitochondrial ribosome"/>
    <property type="evidence" value="ECO:0007669"/>
    <property type="project" value="InterPro"/>
</dbReference>
<evidence type="ECO:0000313" key="4">
    <source>
        <dbReference type="Proteomes" id="UP000046395"/>
    </source>
</evidence>
<proteinExistence type="predicted"/>
<feature type="domain" description="Small ribosomal subunit protein uS10" evidence="3">
    <location>
        <begin position="60"/>
        <end position="155"/>
    </location>
</feature>
<dbReference type="PANTHER" id="PTHR13473">
    <property type="entry name" value="MITOCHONDRIAL RIBOSOMAL PROTEIN L48"/>
    <property type="match status" value="1"/>
</dbReference>
<reference evidence="5" key="1">
    <citation type="submission" date="2019-12" db="UniProtKB">
        <authorList>
            <consortium name="WormBaseParasite"/>
        </authorList>
    </citation>
    <scope>IDENTIFICATION</scope>
</reference>
<dbReference type="Gene3D" id="3.30.70.600">
    <property type="entry name" value="Ribosomal protein S10 domain"/>
    <property type="match status" value="1"/>
</dbReference>
<evidence type="ECO:0000256" key="2">
    <source>
        <dbReference type="ARBA" id="ARBA00023274"/>
    </source>
</evidence>
<dbReference type="WBParaSite" id="TMUE_1000003931.1">
    <property type="protein sequence ID" value="TMUE_1000003931.1"/>
    <property type="gene ID" value="WBGene00286792"/>
</dbReference>
<dbReference type="InterPro" id="IPR027487">
    <property type="entry name" value="Ribosomal_mL48"/>
</dbReference>
<dbReference type="AlphaFoldDB" id="A0A5S6Q9E0"/>
<keyword evidence="4" id="KW-1185">Reference proteome</keyword>
<dbReference type="SMART" id="SM01403">
    <property type="entry name" value="Ribosomal_S10"/>
    <property type="match status" value="1"/>
</dbReference>
<evidence type="ECO:0000259" key="3">
    <source>
        <dbReference type="SMART" id="SM01403"/>
    </source>
</evidence>
<name>A0A5S6Q9E0_TRIMR</name>
<dbReference type="Proteomes" id="UP000046395">
    <property type="component" value="Unassembled WGS sequence"/>
</dbReference>